<feature type="domain" description="DUF4010" evidence="3">
    <location>
        <begin position="181"/>
        <end position="388"/>
    </location>
</feature>
<feature type="transmembrane region" description="Helical" evidence="1">
    <location>
        <begin position="110"/>
        <end position="127"/>
    </location>
</feature>
<dbReference type="PATRIC" id="fig|46429.4.peg.242"/>
<feature type="transmembrane region" description="Helical" evidence="1">
    <location>
        <begin position="85"/>
        <end position="104"/>
    </location>
</feature>
<feature type="transmembrane region" description="Helical" evidence="1">
    <location>
        <begin position="368"/>
        <end position="389"/>
    </location>
</feature>
<feature type="domain" description="MgtC/SapB/SrpB/YhiD N-terminal" evidence="2">
    <location>
        <begin position="12"/>
        <end position="132"/>
    </location>
</feature>
<dbReference type="InterPro" id="IPR049177">
    <property type="entry name" value="MgtC_SapB_SrpB_YhiD_N"/>
</dbReference>
<organism evidence="4 5">
    <name type="scientific">Sphingobium chlorophenolicum</name>
    <dbReference type="NCBI Taxonomy" id="46429"/>
    <lineage>
        <taxon>Bacteria</taxon>
        <taxon>Pseudomonadati</taxon>
        <taxon>Pseudomonadota</taxon>
        <taxon>Alphaproteobacteria</taxon>
        <taxon>Sphingomonadales</taxon>
        <taxon>Sphingomonadaceae</taxon>
        <taxon>Sphingobium</taxon>
    </lineage>
</organism>
<evidence type="ECO:0000313" key="4">
    <source>
        <dbReference type="EMBL" id="KEQ55604.1"/>
    </source>
</evidence>
<dbReference type="AlphaFoldDB" id="A0A081RK81"/>
<dbReference type="PANTHER" id="PTHR39084:SF1">
    <property type="entry name" value="DUF4010 DOMAIN-CONTAINING PROTEIN"/>
    <property type="match status" value="1"/>
</dbReference>
<feature type="transmembrane region" description="Helical" evidence="1">
    <location>
        <begin position="205"/>
        <end position="224"/>
    </location>
</feature>
<feature type="transmembrane region" description="Helical" evidence="1">
    <location>
        <begin position="61"/>
        <end position="78"/>
    </location>
</feature>
<sequence length="420" mass="43374">MISLDMELLRSLAAALAVGVLIGIERGWRQREAADGSRVSGLRTFGLLGLAGGLASHMPESLAAVIGLAVTASLVLGYRSEQARTASLSITNTLVGIITFALGYMAGQGLVSETLAVAAVTTLILTLRQQSHAMLKGMSHKEVESIATFAIVALVILPLLPDASYGPFEAWNPRQIWMVVVVVLGLSFAGYVASRRLGADKGVMITALFGALVSSTAVTVAYARRLRANDGPQGPLIAGIALASLVMFARVQILSFTLIPYASTSLALAMVPAFVVGGLTTLLALRSKVDGDGASEVKLGNPLDFGPALLLAGAVALIAVPARWALARFGDQGIVVVLGLTGMWDVDAAVLTLAGLPEDMLKPDTAGLVLAVPVLANTMWKAVLTLVLAGPSKQGWKASGPLFASVLASAAGIAALMVFR</sequence>
<keyword evidence="1" id="KW-1133">Transmembrane helix</keyword>
<reference evidence="4 5" key="1">
    <citation type="submission" date="2014-02" db="EMBL/GenBank/DDBJ databases">
        <title>Whole genome sequence of Sphingobium chlorophenolicum NBRC 16172.</title>
        <authorList>
            <person name="Gan H.M."/>
            <person name="Gan H.Y."/>
            <person name="Chew T.H."/>
            <person name="Savka M.A."/>
        </authorList>
    </citation>
    <scope>NUCLEOTIDE SEQUENCE [LARGE SCALE GENOMIC DNA]</scope>
    <source>
        <strain evidence="4 5">NBRC 16172</strain>
    </source>
</reference>
<feature type="transmembrane region" description="Helical" evidence="1">
    <location>
        <begin position="175"/>
        <end position="193"/>
    </location>
</feature>
<feature type="transmembrane region" description="Helical" evidence="1">
    <location>
        <begin position="143"/>
        <end position="160"/>
    </location>
</feature>
<protein>
    <submittedName>
        <fullName evidence="4">Uncharacterized protein</fullName>
    </submittedName>
</protein>
<keyword evidence="1" id="KW-0812">Transmembrane</keyword>
<gene>
    <name evidence="4" type="ORF">BV95_00243</name>
</gene>
<comment type="caution">
    <text evidence="4">The sequence shown here is derived from an EMBL/GenBank/DDBJ whole genome shotgun (WGS) entry which is preliminary data.</text>
</comment>
<feature type="transmembrane region" description="Helical" evidence="1">
    <location>
        <begin position="266"/>
        <end position="285"/>
    </location>
</feature>
<feature type="transmembrane region" description="Helical" evidence="1">
    <location>
        <begin position="401"/>
        <end position="419"/>
    </location>
</feature>
<dbReference type="EMBL" id="JFHR01000001">
    <property type="protein sequence ID" value="KEQ55604.1"/>
    <property type="molecule type" value="Genomic_DNA"/>
</dbReference>
<proteinExistence type="predicted"/>
<accession>A0A081RK81</accession>
<evidence type="ECO:0000313" key="5">
    <source>
        <dbReference type="Proteomes" id="UP000028411"/>
    </source>
</evidence>
<name>A0A081RK81_SPHCR</name>
<feature type="transmembrane region" description="Helical" evidence="1">
    <location>
        <begin position="236"/>
        <end position="259"/>
    </location>
</feature>
<keyword evidence="1" id="KW-0472">Membrane</keyword>
<dbReference type="InterPro" id="IPR025105">
    <property type="entry name" value="DUF4010"/>
</dbReference>
<feature type="transmembrane region" description="Helical" evidence="1">
    <location>
        <begin position="333"/>
        <end position="356"/>
    </location>
</feature>
<dbReference type="eggNOG" id="COG3174">
    <property type="taxonomic scope" value="Bacteria"/>
</dbReference>
<evidence type="ECO:0000259" key="2">
    <source>
        <dbReference type="Pfam" id="PF02308"/>
    </source>
</evidence>
<dbReference type="Proteomes" id="UP000028411">
    <property type="component" value="Unassembled WGS sequence"/>
</dbReference>
<dbReference type="Pfam" id="PF02308">
    <property type="entry name" value="MgtC"/>
    <property type="match status" value="1"/>
</dbReference>
<dbReference type="Pfam" id="PF13194">
    <property type="entry name" value="DUF4010"/>
    <property type="match status" value="1"/>
</dbReference>
<dbReference type="PANTHER" id="PTHR39084">
    <property type="entry name" value="MEMBRANE PROTEIN-RELATED"/>
    <property type="match status" value="1"/>
</dbReference>
<evidence type="ECO:0000256" key="1">
    <source>
        <dbReference type="SAM" id="Phobius"/>
    </source>
</evidence>
<evidence type="ECO:0000259" key="3">
    <source>
        <dbReference type="Pfam" id="PF13194"/>
    </source>
</evidence>
<feature type="transmembrane region" description="Helical" evidence="1">
    <location>
        <begin position="305"/>
        <end position="326"/>
    </location>
</feature>